<reference evidence="1 2" key="1">
    <citation type="journal article" date="2022" name="Plant J.">
        <title>Chromosome-level genome of Camellia lanceoleosa provides a valuable resource for understanding genome evolution and self-incompatibility.</title>
        <authorList>
            <person name="Gong W."/>
            <person name="Xiao S."/>
            <person name="Wang L."/>
            <person name="Liao Z."/>
            <person name="Chang Y."/>
            <person name="Mo W."/>
            <person name="Hu G."/>
            <person name="Li W."/>
            <person name="Zhao G."/>
            <person name="Zhu H."/>
            <person name="Hu X."/>
            <person name="Ji K."/>
            <person name="Xiang X."/>
            <person name="Song Q."/>
            <person name="Yuan D."/>
            <person name="Jin S."/>
            <person name="Zhang L."/>
        </authorList>
    </citation>
    <scope>NUCLEOTIDE SEQUENCE [LARGE SCALE GENOMIC DNA]</scope>
    <source>
        <strain evidence="1">SQ_2022a</strain>
    </source>
</reference>
<sequence length="67" mass="7794">MESKTRTNGSPKASQGFNTMLSICITHWTPTISEKPYNIRRKCCLSSEHRDYLHTNTLNSIWEPLMH</sequence>
<name>A0ACC0IC70_9ERIC</name>
<keyword evidence="2" id="KW-1185">Reference proteome</keyword>
<protein>
    <submittedName>
        <fullName evidence="1">Uncharacterized protein</fullName>
    </submittedName>
</protein>
<gene>
    <name evidence="1" type="ORF">LOK49_LG03G03307</name>
</gene>
<organism evidence="1 2">
    <name type="scientific">Camellia lanceoleosa</name>
    <dbReference type="NCBI Taxonomy" id="1840588"/>
    <lineage>
        <taxon>Eukaryota</taxon>
        <taxon>Viridiplantae</taxon>
        <taxon>Streptophyta</taxon>
        <taxon>Embryophyta</taxon>
        <taxon>Tracheophyta</taxon>
        <taxon>Spermatophyta</taxon>
        <taxon>Magnoliopsida</taxon>
        <taxon>eudicotyledons</taxon>
        <taxon>Gunneridae</taxon>
        <taxon>Pentapetalae</taxon>
        <taxon>asterids</taxon>
        <taxon>Ericales</taxon>
        <taxon>Theaceae</taxon>
        <taxon>Camellia</taxon>
    </lineage>
</organism>
<evidence type="ECO:0000313" key="1">
    <source>
        <dbReference type="EMBL" id="KAI8021306.1"/>
    </source>
</evidence>
<comment type="caution">
    <text evidence="1">The sequence shown here is derived from an EMBL/GenBank/DDBJ whole genome shotgun (WGS) entry which is preliminary data.</text>
</comment>
<dbReference type="Proteomes" id="UP001060215">
    <property type="component" value="Chromosome 6"/>
</dbReference>
<proteinExistence type="predicted"/>
<evidence type="ECO:0000313" key="2">
    <source>
        <dbReference type="Proteomes" id="UP001060215"/>
    </source>
</evidence>
<dbReference type="EMBL" id="CM045763">
    <property type="protein sequence ID" value="KAI8021306.1"/>
    <property type="molecule type" value="Genomic_DNA"/>
</dbReference>
<accession>A0ACC0IC70</accession>